<evidence type="ECO:0000259" key="2">
    <source>
        <dbReference type="Pfam" id="PF05876"/>
    </source>
</evidence>
<dbReference type="GO" id="GO:0016887">
    <property type="term" value="F:ATP hydrolysis activity"/>
    <property type="evidence" value="ECO:0007669"/>
    <property type="project" value="InterPro"/>
</dbReference>
<evidence type="ECO:0000259" key="3">
    <source>
        <dbReference type="Pfam" id="PF20454"/>
    </source>
</evidence>
<evidence type="ECO:0000313" key="5">
    <source>
        <dbReference type="Proteomes" id="UP001139516"/>
    </source>
</evidence>
<dbReference type="Proteomes" id="UP001139516">
    <property type="component" value="Unassembled WGS sequence"/>
</dbReference>
<feature type="domain" description="Terminase large subunit GpA endonuclease" evidence="3">
    <location>
        <begin position="304"/>
        <end position="592"/>
    </location>
</feature>
<dbReference type="RefSeq" id="WP_248669708.1">
    <property type="nucleotide sequence ID" value="NZ_JALPRX010000136.1"/>
</dbReference>
<proteinExistence type="inferred from homology"/>
<dbReference type="Gene3D" id="3.40.50.300">
    <property type="entry name" value="P-loop containing nucleotide triphosphate hydrolases"/>
    <property type="match status" value="1"/>
</dbReference>
<feature type="region of interest" description="Disordered" evidence="1">
    <location>
        <begin position="608"/>
        <end position="658"/>
    </location>
</feature>
<feature type="domain" description="Phage terminase large subunit GpA ATPase" evidence="2">
    <location>
        <begin position="50"/>
        <end position="294"/>
    </location>
</feature>
<dbReference type="HAMAP" id="MF_04144">
    <property type="entry name" value="TERL_LAMBDA"/>
    <property type="match status" value="1"/>
</dbReference>
<dbReference type="InterPro" id="IPR027417">
    <property type="entry name" value="P-loop_NTPase"/>
</dbReference>
<dbReference type="InterPro" id="IPR008866">
    <property type="entry name" value="Phage_lambda_GpA-like"/>
</dbReference>
<dbReference type="PANTHER" id="PTHR34413">
    <property type="entry name" value="PROPHAGE TAIL FIBER ASSEMBLY PROTEIN HOMOLOG TFAE-RELATED-RELATED"/>
    <property type="match status" value="1"/>
</dbReference>
<dbReference type="PANTHER" id="PTHR34413:SF2">
    <property type="entry name" value="PROPHAGE TAIL FIBER ASSEMBLY PROTEIN HOMOLOG TFAE-RELATED"/>
    <property type="match status" value="1"/>
</dbReference>
<dbReference type="GO" id="GO:0005524">
    <property type="term" value="F:ATP binding"/>
    <property type="evidence" value="ECO:0007669"/>
    <property type="project" value="InterPro"/>
</dbReference>
<dbReference type="EMBL" id="JALPRX010000136">
    <property type="protein sequence ID" value="MCK8787650.1"/>
    <property type="molecule type" value="Genomic_DNA"/>
</dbReference>
<dbReference type="AlphaFoldDB" id="A0A9X2C015"/>
<evidence type="ECO:0000313" key="4">
    <source>
        <dbReference type="EMBL" id="MCK8787650.1"/>
    </source>
</evidence>
<organism evidence="4 5">
    <name type="scientific">Roseomonas acroporae</name>
    <dbReference type="NCBI Taxonomy" id="2937791"/>
    <lineage>
        <taxon>Bacteria</taxon>
        <taxon>Pseudomonadati</taxon>
        <taxon>Pseudomonadota</taxon>
        <taxon>Alphaproteobacteria</taxon>
        <taxon>Acetobacterales</taxon>
        <taxon>Roseomonadaceae</taxon>
        <taxon>Roseomonas</taxon>
    </lineage>
</organism>
<sequence length="658" mass="72502">MSPKPSSTARSSARAALAAAGRIARRWAPPPRLTVSEWADRFRFLSAEASAEPGKWSTGRAEYQRGIMDAISDPTVETVVVMSSAQVGKTEFGLNLVGFHVHQDPAPILVLQPSIEMGEAWSKDRLAPMLRDSACFRGRVSDPKSRDGTNGLRHKVFPGGHITIAGANSPASLASRPIRVLFCDEVDRYPPSAGAEGDPVALARKRTTTFWNRKVVLVSTPTIAGSSRIETAWRQSDRRRFWVSCPHCDRPQTLKWAQVRWDRDDPESAAYHCEACGAGWSDAERWRAVTRGEWRAEAPGVAAAGFHLSELYSPWRRLAETAADFLAAKDRPETLRVWINTALGEPWEERGEAPPWRRLYDRREDRPPGIVPNGGLVLTGGIDVQKSPGRLECFAWAWGRDRQSWLVEHHVIHGNPYESAVWAAATEWVQQTWRHEAGAELRLARCAVDTGFATLQAEAWARRHPALVVPVKGASTLAAPVFAWSSVREAAARGGPRKRGQRLGLVGGHVITLELYGLLNLDPPTDAERAAGCPYPAGYVHLSTEASEEFCKQLVGDQWIEAKGEWKQAHATEALDGWKYARAMHSLVGLDRWRPAQWATLADELGLPLDATPEAPEPAPDGDGPPPAAPPEPPPAPQKPRMPIRRVGRSSYMSRLGR</sequence>
<gene>
    <name evidence="4" type="ORF">M0638_25105</name>
</gene>
<evidence type="ECO:0000256" key="1">
    <source>
        <dbReference type="SAM" id="MobiDB-lite"/>
    </source>
</evidence>
<dbReference type="Pfam" id="PF20454">
    <property type="entry name" value="GpA_nuclease"/>
    <property type="match status" value="1"/>
</dbReference>
<dbReference type="GO" id="GO:0004519">
    <property type="term" value="F:endonuclease activity"/>
    <property type="evidence" value="ECO:0007669"/>
    <property type="project" value="InterPro"/>
</dbReference>
<dbReference type="InterPro" id="IPR046454">
    <property type="entry name" value="GpA_endonuclease"/>
</dbReference>
<dbReference type="InterPro" id="IPR051220">
    <property type="entry name" value="TFA_Chaperone"/>
</dbReference>
<protein>
    <submittedName>
        <fullName evidence="4">Phage terminase large subunit family protein</fullName>
    </submittedName>
</protein>
<reference evidence="4" key="1">
    <citation type="submission" date="2022-04" db="EMBL/GenBank/DDBJ databases">
        <title>Roseomonas acroporae sp. nov., isolated from coral Acropora digitifera.</title>
        <authorList>
            <person name="Sun H."/>
        </authorList>
    </citation>
    <scope>NUCLEOTIDE SEQUENCE</scope>
    <source>
        <strain evidence="4">NAR14</strain>
    </source>
</reference>
<comment type="caution">
    <text evidence="4">The sequence shown here is derived from an EMBL/GenBank/DDBJ whole genome shotgun (WGS) entry which is preliminary data.</text>
</comment>
<name>A0A9X2C015_9PROT</name>
<dbReference type="InterPro" id="IPR046453">
    <property type="entry name" value="GpA_ATPase"/>
</dbReference>
<dbReference type="Pfam" id="PF05876">
    <property type="entry name" value="GpA_ATPase"/>
    <property type="match status" value="1"/>
</dbReference>
<keyword evidence="5" id="KW-1185">Reference proteome</keyword>
<accession>A0A9X2C015</accession>
<feature type="compositionally biased region" description="Pro residues" evidence="1">
    <location>
        <begin position="615"/>
        <end position="640"/>
    </location>
</feature>